<evidence type="ECO:0000256" key="3">
    <source>
        <dbReference type="ARBA" id="ARBA00023125"/>
    </source>
</evidence>
<dbReference type="InterPro" id="IPR001867">
    <property type="entry name" value="OmpR/PhoB-type_DNA-bd"/>
</dbReference>
<evidence type="ECO:0000313" key="7">
    <source>
        <dbReference type="EMBL" id="SFQ64959.1"/>
    </source>
</evidence>
<dbReference type="PRINTS" id="PR00364">
    <property type="entry name" value="DISEASERSIST"/>
</dbReference>
<dbReference type="InterPro" id="IPR027417">
    <property type="entry name" value="P-loop_NTPase"/>
</dbReference>
<dbReference type="InterPro" id="IPR036388">
    <property type="entry name" value="WH-like_DNA-bd_sf"/>
</dbReference>
<dbReference type="SUPFAM" id="SSF52540">
    <property type="entry name" value="P-loop containing nucleoside triphosphate hydrolases"/>
    <property type="match status" value="1"/>
</dbReference>
<dbReference type="EMBL" id="FOWW01000011">
    <property type="protein sequence ID" value="SFQ64959.1"/>
    <property type="molecule type" value="Genomic_DNA"/>
</dbReference>
<evidence type="ECO:0000256" key="4">
    <source>
        <dbReference type="ARBA" id="ARBA00023163"/>
    </source>
</evidence>
<dbReference type="AlphaFoldDB" id="A0A1I6A8E8"/>
<dbReference type="SMART" id="SM01043">
    <property type="entry name" value="BTAD"/>
    <property type="match status" value="1"/>
</dbReference>
<dbReference type="InterPro" id="IPR011990">
    <property type="entry name" value="TPR-like_helical_dom_sf"/>
</dbReference>
<dbReference type="SUPFAM" id="SSF48452">
    <property type="entry name" value="TPR-like"/>
    <property type="match status" value="1"/>
</dbReference>
<dbReference type="CDD" id="cd15831">
    <property type="entry name" value="BTAD"/>
    <property type="match status" value="1"/>
</dbReference>
<protein>
    <submittedName>
        <fullName evidence="7">DNA-binding transcriptional activator of the SARP family</fullName>
    </submittedName>
</protein>
<dbReference type="PANTHER" id="PTHR35807:SF1">
    <property type="entry name" value="TRANSCRIPTIONAL REGULATOR REDD"/>
    <property type="match status" value="1"/>
</dbReference>
<dbReference type="STRING" id="587909.SAMN05421810_111174"/>
<evidence type="ECO:0000259" key="6">
    <source>
        <dbReference type="PROSITE" id="PS51755"/>
    </source>
</evidence>
<dbReference type="GO" id="GO:0043531">
    <property type="term" value="F:ADP binding"/>
    <property type="evidence" value="ECO:0007669"/>
    <property type="project" value="InterPro"/>
</dbReference>
<evidence type="ECO:0000256" key="2">
    <source>
        <dbReference type="ARBA" id="ARBA00023015"/>
    </source>
</evidence>
<organism evidence="7 8">
    <name type="scientific">Amycolatopsis arida</name>
    <dbReference type="NCBI Taxonomy" id="587909"/>
    <lineage>
        <taxon>Bacteria</taxon>
        <taxon>Bacillati</taxon>
        <taxon>Actinomycetota</taxon>
        <taxon>Actinomycetes</taxon>
        <taxon>Pseudonocardiales</taxon>
        <taxon>Pseudonocardiaceae</taxon>
        <taxon>Amycolatopsis</taxon>
    </lineage>
</organism>
<dbReference type="Proteomes" id="UP000198727">
    <property type="component" value="Unassembled WGS sequence"/>
</dbReference>
<dbReference type="Pfam" id="PF00931">
    <property type="entry name" value="NB-ARC"/>
    <property type="match status" value="1"/>
</dbReference>
<dbReference type="Gene3D" id="3.40.50.300">
    <property type="entry name" value="P-loop containing nucleotide triphosphate hydrolases"/>
    <property type="match status" value="1"/>
</dbReference>
<dbReference type="GO" id="GO:0003677">
    <property type="term" value="F:DNA binding"/>
    <property type="evidence" value="ECO:0007669"/>
    <property type="project" value="UniProtKB-UniRule"/>
</dbReference>
<evidence type="ECO:0000256" key="1">
    <source>
        <dbReference type="ARBA" id="ARBA00005820"/>
    </source>
</evidence>
<dbReference type="OrthoDB" id="5521887at2"/>
<dbReference type="InterPro" id="IPR051677">
    <property type="entry name" value="AfsR-DnrI-RedD_regulator"/>
</dbReference>
<feature type="DNA-binding region" description="OmpR/PhoB-type" evidence="5">
    <location>
        <begin position="1"/>
        <end position="107"/>
    </location>
</feature>
<comment type="similarity">
    <text evidence="1">Belongs to the AfsR/DnrI/RedD regulatory family.</text>
</comment>
<dbReference type="InterPro" id="IPR005158">
    <property type="entry name" value="BTAD"/>
</dbReference>
<name>A0A1I6A8E8_9PSEU</name>
<dbReference type="InterPro" id="IPR016032">
    <property type="entry name" value="Sig_transdc_resp-reg_C-effctor"/>
</dbReference>
<dbReference type="Pfam" id="PF03704">
    <property type="entry name" value="BTAD"/>
    <property type="match status" value="1"/>
</dbReference>
<keyword evidence="2" id="KW-0805">Transcription regulation</keyword>
<dbReference type="GO" id="GO:0000160">
    <property type="term" value="P:phosphorelay signal transduction system"/>
    <property type="evidence" value="ECO:0007669"/>
    <property type="project" value="InterPro"/>
</dbReference>
<dbReference type="RefSeq" id="WP_092535601.1">
    <property type="nucleotide sequence ID" value="NZ_FOWW01000011.1"/>
</dbReference>
<gene>
    <name evidence="7" type="ORF">SAMN05421810_111174</name>
</gene>
<keyword evidence="4" id="KW-0804">Transcription</keyword>
<dbReference type="Gene3D" id="1.10.10.10">
    <property type="entry name" value="Winged helix-like DNA-binding domain superfamily/Winged helix DNA-binding domain"/>
    <property type="match status" value="1"/>
</dbReference>
<reference evidence="8" key="1">
    <citation type="submission" date="2016-10" db="EMBL/GenBank/DDBJ databases">
        <authorList>
            <person name="Varghese N."/>
            <person name="Submissions S."/>
        </authorList>
    </citation>
    <scope>NUCLEOTIDE SEQUENCE [LARGE SCALE GENOMIC DNA]</scope>
    <source>
        <strain evidence="8">CGMCC 4.5579</strain>
    </source>
</reference>
<sequence length="648" mass="70412">MRFRLLGPFDVTVGLASIAPSAPKLRQVLALLVLQADAVTHVDQLVEELWGDAPPRSALTTLQTYIHQLRRLLKASETSDLPGQQDMSDMDPASLLVTRAGGYLLRPGPNDTIDVREFEQLVARGREQLANGDTESAAGTLRQALSLRQGIALGGVVSGRHLYVHLTRLEEMHRSALSLRIDTDMQLGRHRELASELAGLVTQDPTNEDFSVKFMRALSLGGRRVDALAEYRRLREVLVAELGIEPSAEARAMQQSLLAADDASPAVTGQRPAHAPTIVPAQLPPDIVHLVGRATEQRELARLLVSPESGSGRHAVAEVTGQPGVGKTALAIRVAHQVRDQFPDGQLWASLRGSSDKPADPGEVLASFLRSCGIASSALPESTEDRSQLFRSYLADRRMLVVLDDVADAAQLAPLLPAADGSTVLVTSTALVDPAHASARLDLGPLAHREAVELLALVAGAERVRRDPAAADRLVEKCEWLPVAVRVLANRVAARPRYTLAEIEAWLARDERSLIELWRTEMNLINQIRTRYQRLHALQQRVFRQLVDMSSRSVSVVEVALAAGLDRAPVEDALEDLVAEHLVVPHTSGECGSLELRYRLHGLLRLTVPVLNLQPATDPLPGRAVLLNRRHPATRLDAAPCCTQSPGG</sequence>
<dbReference type="Pfam" id="PF00486">
    <property type="entry name" value="Trans_reg_C"/>
    <property type="match status" value="1"/>
</dbReference>
<proteinExistence type="inferred from homology"/>
<keyword evidence="3 5" id="KW-0238">DNA-binding</keyword>
<dbReference type="PROSITE" id="PS51755">
    <property type="entry name" value="OMPR_PHOB"/>
    <property type="match status" value="1"/>
</dbReference>
<feature type="domain" description="OmpR/PhoB-type" evidence="6">
    <location>
        <begin position="1"/>
        <end position="107"/>
    </location>
</feature>
<dbReference type="SUPFAM" id="SSF46894">
    <property type="entry name" value="C-terminal effector domain of the bipartite response regulators"/>
    <property type="match status" value="1"/>
</dbReference>
<accession>A0A1I6A8E8</accession>
<evidence type="ECO:0000256" key="5">
    <source>
        <dbReference type="PROSITE-ProRule" id="PRU01091"/>
    </source>
</evidence>
<dbReference type="PANTHER" id="PTHR35807">
    <property type="entry name" value="TRANSCRIPTIONAL REGULATOR REDD-RELATED"/>
    <property type="match status" value="1"/>
</dbReference>
<dbReference type="SMART" id="SM00862">
    <property type="entry name" value="Trans_reg_C"/>
    <property type="match status" value="1"/>
</dbReference>
<evidence type="ECO:0000313" key="8">
    <source>
        <dbReference type="Proteomes" id="UP000198727"/>
    </source>
</evidence>
<dbReference type="Gene3D" id="1.25.40.10">
    <property type="entry name" value="Tetratricopeptide repeat domain"/>
    <property type="match status" value="1"/>
</dbReference>
<dbReference type="InterPro" id="IPR002182">
    <property type="entry name" value="NB-ARC"/>
</dbReference>
<keyword evidence="8" id="KW-1185">Reference proteome</keyword>
<dbReference type="GO" id="GO:0006355">
    <property type="term" value="P:regulation of DNA-templated transcription"/>
    <property type="evidence" value="ECO:0007669"/>
    <property type="project" value="InterPro"/>
</dbReference>